<feature type="compositionally biased region" description="Polar residues" evidence="1">
    <location>
        <begin position="418"/>
        <end position="427"/>
    </location>
</feature>
<comment type="caution">
    <text evidence="2">The sequence shown here is derived from an EMBL/GenBank/DDBJ whole genome shotgun (WGS) entry which is preliminary data.</text>
</comment>
<evidence type="ECO:0000313" key="3">
    <source>
        <dbReference type="Proteomes" id="UP001295423"/>
    </source>
</evidence>
<organism evidence="2 3">
    <name type="scientific">Cylindrotheca closterium</name>
    <dbReference type="NCBI Taxonomy" id="2856"/>
    <lineage>
        <taxon>Eukaryota</taxon>
        <taxon>Sar</taxon>
        <taxon>Stramenopiles</taxon>
        <taxon>Ochrophyta</taxon>
        <taxon>Bacillariophyta</taxon>
        <taxon>Bacillariophyceae</taxon>
        <taxon>Bacillariophycidae</taxon>
        <taxon>Bacillariales</taxon>
        <taxon>Bacillariaceae</taxon>
        <taxon>Cylindrotheca</taxon>
    </lineage>
</organism>
<feature type="region of interest" description="Disordered" evidence="1">
    <location>
        <begin position="334"/>
        <end position="392"/>
    </location>
</feature>
<evidence type="ECO:0000313" key="2">
    <source>
        <dbReference type="EMBL" id="CAJ1968119.1"/>
    </source>
</evidence>
<feature type="region of interest" description="Disordered" evidence="1">
    <location>
        <begin position="232"/>
        <end position="320"/>
    </location>
</feature>
<dbReference type="EMBL" id="CAKOGP040002365">
    <property type="protein sequence ID" value="CAJ1968119.1"/>
    <property type="molecule type" value="Genomic_DNA"/>
</dbReference>
<proteinExistence type="predicted"/>
<keyword evidence="3" id="KW-1185">Reference proteome</keyword>
<feature type="compositionally biased region" description="Polar residues" evidence="1">
    <location>
        <begin position="542"/>
        <end position="552"/>
    </location>
</feature>
<feature type="region of interest" description="Disordered" evidence="1">
    <location>
        <begin position="542"/>
        <end position="567"/>
    </location>
</feature>
<accession>A0AAD2GBA2</accession>
<feature type="compositionally biased region" description="Polar residues" evidence="1">
    <location>
        <begin position="128"/>
        <end position="139"/>
    </location>
</feature>
<sequence>MSPSGEKQLPLEPSTERILRQALNVVSTQSSSYSGSDVNLKKIAKKRRGAGGAVDVEYTKSSKEYLQKAQQSLRQESGSKTSSEFSSNSNATNESSATPPTDQSSSNPYGYEDPDAAPRKFSGPAHRSFSQPAISSAGNQYGYGDPAASNPYGYGDAVPSKIGDPAACNPYGYGDAAPSNPYGYENPDAAPTIRRRGPARRRGSVTKFSIQAAAAATAVTDRILQKTNLLSKKNCDDGQNKPMRRSTCAHVPSSDGRFNRMSMDTGKLNDSPPTLVDGPSSGDMKPTTPKRQASFSDPLEKAKQALNESTESIGKPNKSFGNVAVDVYENSRFTVAAPQRPRPRRRGPAFSISTEPEQERQDQSNSTLQSPVQSSLSVQKTPASSLGPEMETSLNDIQGLESRWSLIVPDQSLGRTVPQRSSSNHSFLSPKRSGSLRSLSRAAANLRKEKGESSMHDSIGSIASWDDNSFQTPQASKYIQSPNWRRKYSRSNSVGSIGSECDSLASDMESLCSISVRTDDRPGLPSPAASFKKCVVNRTPSKLSRHNSNGSLFGSRPKDNSNDDGSVSALKAMNLENTSKQPFGVARAANPNAVCRSYSGDRLRVLRDQKVVREQH</sequence>
<dbReference type="Proteomes" id="UP001295423">
    <property type="component" value="Unassembled WGS sequence"/>
</dbReference>
<feature type="compositionally biased region" description="Basic and acidic residues" evidence="1">
    <location>
        <begin position="57"/>
        <end position="66"/>
    </location>
</feature>
<evidence type="ECO:0000256" key="1">
    <source>
        <dbReference type="SAM" id="MobiDB-lite"/>
    </source>
</evidence>
<reference evidence="2" key="1">
    <citation type="submission" date="2023-08" db="EMBL/GenBank/DDBJ databases">
        <authorList>
            <person name="Audoor S."/>
            <person name="Bilcke G."/>
        </authorList>
    </citation>
    <scope>NUCLEOTIDE SEQUENCE</scope>
</reference>
<protein>
    <submittedName>
        <fullName evidence="2">Uncharacterized protein</fullName>
    </submittedName>
</protein>
<feature type="region of interest" description="Disordered" evidence="1">
    <location>
        <begin position="414"/>
        <end position="436"/>
    </location>
</feature>
<dbReference type="AlphaFoldDB" id="A0AAD2GBA2"/>
<feature type="region of interest" description="Disordered" evidence="1">
    <location>
        <begin position="25"/>
        <end position="149"/>
    </location>
</feature>
<name>A0AAD2GBA2_9STRA</name>
<gene>
    <name evidence="2" type="ORF">CYCCA115_LOCUS23091</name>
</gene>
<feature type="compositionally biased region" description="Low complexity" evidence="1">
    <location>
        <begin position="27"/>
        <end position="36"/>
    </location>
</feature>
<feature type="compositionally biased region" description="Low complexity" evidence="1">
    <location>
        <begin position="366"/>
        <end position="379"/>
    </location>
</feature>
<feature type="compositionally biased region" description="Basic residues" evidence="1">
    <location>
        <begin position="193"/>
        <end position="204"/>
    </location>
</feature>
<feature type="compositionally biased region" description="Polar residues" evidence="1">
    <location>
        <begin position="99"/>
        <end position="108"/>
    </location>
</feature>
<feature type="compositionally biased region" description="Low complexity" evidence="1">
    <location>
        <begin position="76"/>
        <end position="98"/>
    </location>
</feature>
<feature type="region of interest" description="Disordered" evidence="1">
    <location>
        <begin position="177"/>
        <end position="205"/>
    </location>
</feature>